<evidence type="ECO:0000313" key="9">
    <source>
        <dbReference type="Proteomes" id="UP000636110"/>
    </source>
</evidence>
<dbReference type="EMBL" id="WNXC01000001">
    <property type="protein sequence ID" value="MBB2148127.1"/>
    <property type="molecule type" value="Genomic_DNA"/>
</dbReference>
<comment type="caution">
    <text evidence="8">The sequence shown here is derived from an EMBL/GenBank/DDBJ whole genome shotgun (WGS) entry which is preliminary data.</text>
</comment>
<dbReference type="InterPro" id="IPR033985">
    <property type="entry name" value="SusD-like_N"/>
</dbReference>
<reference evidence="8 9" key="1">
    <citation type="submission" date="2019-11" db="EMBL/GenBank/DDBJ databases">
        <title>Description of Pedobacter sp. LMG 31462T.</title>
        <authorList>
            <person name="Carlier A."/>
            <person name="Qi S."/>
            <person name="Vandamme P."/>
        </authorList>
    </citation>
    <scope>NUCLEOTIDE SEQUENCE [LARGE SCALE GENOMIC DNA]</scope>
    <source>
        <strain evidence="8 9">LMG 31462</strain>
    </source>
</reference>
<dbReference type="CDD" id="cd08977">
    <property type="entry name" value="SusD"/>
    <property type="match status" value="1"/>
</dbReference>
<evidence type="ECO:0000256" key="1">
    <source>
        <dbReference type="ARBA" id="ARBA00004442"/>
    </source>
</evidence>
<dbReference type="SUPFAM" id="SSF48452">
    <property type="entry name" value="TPR-like"/>
    <property type="match status" value="1"/>
</dbReference>
<accession>A0ABR6ES94</accession>
<dbReference type="Proteomes" id="UP000636110">
    <property type="component" value="Unassembled WGS sequence"/>
</dbReference>
<keyword evidence="4" id="KW-0472">Membrane</keyword>
<keyword evidence="5" id="KW-0998">Cell outer membrane</keyword>
<keyword evidence="3" id="KW-0732">Signal</keyword>
<evidence type="ECO:0000256" key="3">
    <source>
        <dbReference type="ARBA" id="ARBA00022729"/>
    </source>
</evidence>
<dbReference type="InterPro" id="IPR012944">
    <property type="entry name" value="SusD_RagB_dom"/>
</dbReference>
<feature type="domain" description="SusD-like N-terminal" evidence="7">
    <location>
        <begin position="81"/>
        <end position="234"/>
    </location>
</feature>
<proteinExistence type="inferred from homology"/>
<evidence type="ECO:0000259" key="7">
    <source>
        <dbReference type="Pfam" id="PF14322"/>
    </source>
</evidence>
<dbReference type="Gene3D" id="1.25.40.390">
    <property type="match status" value="1"/>
</dbReference>
<sequence length="495" mass="55051">MKLSNRYLIYTLLATVFLSTGCKKLVDIDEPINTVTSVRIFASDAQADQTLAGMYSQMVGNDNTTTLIQGGATIYGGLAADEFNVTNSVNYPEDYDVFRNNIMTKNSISETVLWLPAYKVINTANAILDGEAASVSSNLTKGKRIEMKASAKFIRAYCYFYLSNFFGEIPLVLTSDFTKNLRLKRVAQEEVYQQMITDLKEALALLSDPDAVALKAKSRVTKAAVQALLARTYLYLKDWENAEKYATEVIGSNAFQLETLAKTFDATSKETIFQLYVNPGVVFGLGETINLSPAAPLSLFPPADQAMFLDPDNYDGFAEVLQPRIGLNEGLVNAFEDGDKRKTTWVNYNGTPNVSPYFAKRFYFADKYPMSDTERTNYVLMRLAEVYLIRAEARAMQNKISLVAGDLNLIRNRAGLGNTTATNQTALLEAIAQERRTELFAEWGHRFFDLKRTGKALSVLATIPEKQGVTANRLLFPIPSKEILANSNLTQNPGY</sequence>
<protein>
    <submittedName>
        <fullName evidence="8">RagB/SusD family nutrient uptake outer membrane protein</fullName>
    </submittedName>
</protein>
<evidence type="ECO:0000313" key="8">
    <source>
        <dbReference type="EMBL" id="MBB2148127.1"/>
    </source>
</evidence>
<dbReference type="InterPro" id="IPR011990">
    <property type="entry name" value="TPR-like_helical_dom_sf"/>
</dbReference>
<comment type="similarity">
    <text evidence="2">Belongs to the SusD family.</text>
</comment>
<evidence type="ECO:0000256" key="4">
    <source>
        <dbReference type="ARBA" id="ARBA00023136"/>
    </source>
</evidence>
<feature type="domain" description="RagB/SusD" evidence="6">
    <location>
        <begin position="357"/>
        <end position="495"/>
    </location>
</feature>
<comment type="subcellular location">
    <subcellularLocation>
        <location evidence="1">Cell outer membrane</location>
    </subcellularLocation>
</comment>
<evidence type="ECO:0000259" key="6">
    <source>
        <dbReference type="Pfam" id="PF07980"/>
    </source>
</evidence>
<dbReference type="PROSITE" id="PS51257">
    <property type="entry name" value="PROKAR_LIPOPROTEIN"/>
    <property type="match status" value="1"/>
</dbReference>
<evidence type="ECO:0000256" key="2">
    <source>
        <dbReference type="ARBA" id="ARBA00006275"/>
    </source>
</evidence>
<dbReference type="Pfam" id="PF14322">
    <property type="entry name" value="SusD-like_3"/>
    <property type="match status" value="1"/>
</dbReference>
<name>A0ABR6ES94_9SPHI</name>
<organism evidence="8 9">
    <name type="scientific">Pedobacter gandavensis</name>
    <dbReference type="NCBI Taxonomy" id="2679963"/>
    <lineage>
        <taxon>Bacteria</taxon>
        <taxon>Pseudomonadati</taxon>
        <taxon>Bacteroidota</taxon>
        <taxon>Sphingobacteriia</taxon>
        <taxon>Sphingobacteriales</taxon>
        <taxon>Sphingobacteriaceae</taxon>
        <taxon>Pedobacter</taxon>
    </lineage>
</organism>
<gene>
    <name evidence="8" type="ORF">GM920_04290</name>
</gene>
<dbReference type="RefSeq" id="WP_182953740.1">
    <property type="nucleotide sequence ID" value="NZ_WNXC01000001.1"/>
</dbReference>
<dbReference type="Pfam" id="PF07980">
    <property type="entry name" value="SusD_RagB"/>
    <property type="match status" value="1"/>
</dbReference>
<keyword evidence="9" id="KW-1185">Reference proteome</keyword>
<evidence type="ECO:0000256" key="5">
    <source>
        <dbReference type="ARBA" id="ARBA00023237"/>
    </source>
</evidence>